<name>A0A0P0ECR9_AZOBR</name>
<evidence type="ECO:0000256" key="3">
    <source>
        <dbReference type="ARBA" id="ARBA00022573"/>
    </source>
</evidence>
<dbReference type="PANTHER" id="PTHR43467">
    <property type="entry name" value="COBALT-PRECORRIN-2 C(20)-METHYLTRANSFERASE"/>
    <property type="match status" value="1"/>
</dbReference>
<geneLocation type="plasmid" evidence="10 11">
    <name>p1</name>
</geneLocation>
<evidence type="ECO:0000313" key="12">
    <source>
        <dbReference type="Proteomes" id="UP001277471"/>
    </source>
</evidence>
<protein>
    <submittedName>
        <fullName evidence="10">Precorrin-2 C(20)-methyltransferase</fullName>
        <ecNumber evidence="10">2.1.1.130</ecNumber>
    </submittedName>
</protein>
<dbReference type="Proteomes" id="UP001277471">
    <property type="component" value="Unassembled WGS sequence"/>
</dbReference>
<dbReference type="InterPro" id="IPR000878">
    <property type="entry name" value="4pyrrol_Mease"/>
</dbReference>
<comment type="similarity">
    <text evidence="2 7">Belongs to the precorrin methyltransferase family.</text>
</comment>
<dbReference type="GO" id="GO:0032259">
    <property type="term" value="P:methylation"/>
    <property type="evidence" value="ECO:0007669"/>
    <property type="project" value="UniProtKB-KW"/>
</dbReference>
<comment type="pathway">
    <text evidence="1">Cofactor biosynthesis; adenosylcobalamin biosynthesis.</text>
</comment>
<keyword evidence="4 10" id="KW-0489">Methyltransferase</keyword>
<evidence type="ECO:0000256" key="1">
    <source>
        <dbReference type="ARBA" id="ARBA00004953"/>
    </source>
</evidence>
<evidence type="ECO:0000256" key="4">
    <source>
        <dbReference type="ARBA" id="ARBA00022603"/>
    </source>
</evidence>
<dbReference type="InterPro" id="IPR014777">
    <property type="entry name" value="4pyrrole_Mease_sub1"/>
</dbReference>
<dbReference type="PANTHER" id="PTHR43467:SF2">
    <property type="entry name" value="COBALT-PRECORRIN-2 C(20)-METHYLTRANSFERASE"/>
    <property type="match status" value="1"/>
</dbReference>
<dbReference type="InterPro" id="IPR006364">
    <property type="entry name" value="CobI/CbiL/CobIJ_dom"/>
</dbReference>
<organism evidence="10 11">
    <name type="scientific">Azospirillum brasilense</name>
    <dbReference type="NCBI Taxonomy" id="192"/>
    <lineage>
        <taxon>Bacteria</taxon>
        <taxon>Pseudomonadati</taxon>
        <taxon>Pseudomonadota</taxon>
        <taxon>Alphaproteobacteria</taxon>
        <taxon>Rhodospirillales</taxon>
        <taxon>Azospirillaceae</taxon>
        <taxon>Azospirillum</taxon>
    </lineage>
</organism>
<evidence type="ECO:0000256" key="7">
    <source>
        <dbReference type="PIRNR" id="PIRNR036427"/>
    </source>
</evidence>
<dbReference type="AlphaFoldDB" id="A0A0P0ECR9"/>
<sequence length="250" mass="27196">MSNEPQNTGISTGTLYGVSVGPGDPDLMTVRAMRTIGACPVVAYFCKRGTSGQARRIADGCITAEHIELPMVYPVTVELPPSHPDYGRQIEAFFDESAERLAEHLAAGRSIAALNEGDAFFYGSFMHLFLRLASRFPTEVVPGVTSMMCSASLLPRPLTLRDDVLSVIPGTLGEEALLRALRNADAAVIMKLGQNLPKVRRAVEAAGLADRAWYIERASMADQRVMPFREAPETAPYFSQIVIPGEGLRR</sequence>
<dbReference type="EC" id="2.1.1.130" evidence="10"/>
<dbReference type="InterPro" id="IPR012382">
    <property type="entry name" value="CobI/CbiL"/>
</dbReference>
<gene>
    <name evidence="10" type="ORF">D3868_14600</name>
    <name evidence="9" type="ORF">SIM66_10250</name>
</gene>
<evidence type="ECO:0000256" key="6">
    <source>
        <dbReference type="ARBA" id="ARBA00022691"/>
    </source>
</evidence>
<proteinExistence type="inferred from homology"/>
<keyword evidence="12" id="KW-1185">Reference proteome</keyword>
<dbReference type="CDD" id="cd11645">
    <property type="entry name" value="Precorrin_2_C20_MT"/>
    <property type="match status" value="1"/>
</dbReference>
<dbReference type="PIRSF" id="PIRSF036427">
    <property type="entry name" value="Precrrn-2_mtase"/>
    <property type="match status" value="1"/>
</dbReference>
<accession>A0A0P0ECR9</accession>
<keyword evidence="5 10" id="KW-0808">Transferase</keyword>
<evidence type="ECO:0000313" key="11">
    <source>
        <dbReference type="Proteomes" id="UP000298774"/>
    </source>
</evidence>
<dbReference type="Pfam" id="PF00590">
    <property type="entry name" value="TP_methylase"/>
    <property type="match status" value="1"/>
</dbReference>
<dbReference type="KEGG" id="abf:AMK58_14930"/>
<feature type="domain" description="Tetrapyrrole methylase" evidence="8">
    <location>
        <begin position="14"/>
        <end position="226"/>
    </location>
</feature>
<dbReference type="SUPFAM" id="SSF53790">
    <property type="entry name" value="Tetrapyrrole methylase"/>
    <property type="match status" value="1"/>
</dbReference>
<dbReference type="EMBL" id="JAWXYC010000003">
    <property type="protein sequence ID" value="MDX5951570.1"/>
    <property type="molecule type" value="Genomic_DNA"/>
</dbReference>
<keyword evidence="10" id="KW-0614">Plasmid</keyword>
<dbReference type="GO" id="GO:0030788">
    <property type="term" value="F:precorrin-2 C20-methyltransferase activity"/>
    <property type="evidence" value="ECO:0007669"/>
    <property type="project" value="UniProtKB-EC"/>
</dbReference>
<keyword evidence="6" id="KW-0949">S-adenosyl-L-methionine</keyword>
<evidence type="ECO:0000256" key="5">
    <source>
        <dbReference type="ARBA" id="ARBA00022679"/>
    </source>
</evidence>
<dbReference type="Gene3D" id="3.40.1010.10">
    <property type="entry name" value="Cobalt-precorrin-4 Transmethylase, Domain 1"/>
    <property type="match status" value="1"/>
</dbReference>
<dbReference type="Gene3D" id="3.30.950.10">
    <property type="entry name" value="Methyltransferase, Cobalt-precorrin-4 Transmethylase, Domain 2"/>
    <property type="match status" value="1"/>
</dbReference>
<reference evidence="10 11" key="1">
    <citation type="submission" date="2018-09" db="EMBL/GenBank/DDBJ databases">
        <title>Whole genome based analysis of evolution and adaptive divergence in Indian and Brazilian strains of Azospirillum brasilense.</title>
        <authorList>
            <person name="Singh C."/>
            <person name="Tripathi A.K."/>
        </authorList>
    </citation>
    <scope>NUCLEOTIDE SEQUENCE [LARGE SCALE GENOMIC DNA]</scope>
    <source>
        <strain evidence="10 11">MTCC4038</strain>
        <plasmid evidence="10 11">p1</plasmid>
    </source>
</reference>
<dbReference type="RefSeq" id="WP_035677111.1">
    <property type="nucleotide sequence ID" value="NZ_CP012915.1"/>
</dbReference>
<dbReference type="InterPro" id="IPR035996">
    <property type="entry name" value="4pyrrol_Methylase_sf"/>
</dbReference>
<dbReference type="GO" id="GO:0009236">
    <property type="term" value="P:cobalamin biosynthetic process"/>
    <property type="evidence" value="ECO:0007669"/>
    <property type="project" value="UniProtKB-UniRule"/>
</dbReference>
<dbReference type="NCBIfam" id="TIGR01467">
    <property type="entry name" value="cobI_cbiL"/>
    <property type="match status" value="1"/>
</dbReference>
<evidence type="ECO:0000259" key="8">
    <source>
        <dbReference type="Pfam" id="PF00590"/>
    </source>
</evidence>
<keyword evidence="3" id="KW-0169">Cobalamin biosynthesis</keyword>
<evidence type="ECO:0000313" key="9">
    <source>
        <dbReference type="EMBL" id="MDX5951570.1"/>
    </source>
</evidence>
<dbReference type="EMBL" id="CP032340">
    <property type="protein sequence ID" value="QCO10341.1"/>
    <property type="molecule type" value="Genomic_DNA"/>
</dbReference>
<dbReference type="Proteomes" id="UP000298774">
    <property type="component" value="Plasmid p1"/>
</dbReference>
<dbReference type="UniPathway" id="UPA00148"/>
<dbReference type="NCBIfam" id="NF004647">
    <property type="entry name" value="PRK05990.1"/>
    <property type="match status" value="1"/>
</dbReference>
<dbReference type="InterPro" id="IPR014776">
    <property type="entry name" value="4pyrrole_Mease_sub2"/>
</dbReference>
<reference evidence="9 12" key="2">
    <citation type="submission" date="2023-11" db="EMBL/GenBank/DDBJ databases">
        <title>MicrobeMod: A computational toolkit for identifying prokaryotic methylation and restriction-modification with nanopore sequencing.</title>
        <authorList>
            <person name="Crits-Christoph A."/>
            <person name="Kang S.C."/>
            <person name="Lee H."/>
            <person name="Ostrov N."/>
        </authorList>
    </citation>
    <scope>NUCLEOTIDE SEQUENCE [LARGE SCALE GENOMIC DNA]</scope>
    <source>
        <strain evidence="9 12">ATCC 29145</strain>
    </source>
</reference>
<dbReference type="GeneID" id="56452846"/>
<evidence type="ECO:0000256" key="2">
    <source>
        <dbReference type="ARBA" id="ARBA00005879"/>
    </source>
</evidence>
<evidence type="ECO:0000313" key="10">
    <source>
        <dbReference type="EMBL" id="QCO10341.1"/>
    </source>
</evidence>